<dbReference type="EMBL" id="JAOWRF010000337">
    <property type="protein sequence ID" value="MCV3216494.1"/>
    <property type="molecule type" value="Genomic_DNA"/>
</dbReference>
<evidence type="ECO:0000259" key="2">
    <source>
        <dbReference type="SMART" id="SM01080"/>
    </source>
</evidence>
<feature type="transmembrane region" description="Helical" evidence="1">
    <location>
        <begin position="839"/>
        <end position="861"/>
    </location>
</feature>
<dbReference type="SMART" id="SM01080">
    <property type="entry name" value="CHASE2"/>
    <property type="match status" value="1"/>
</dbReference>
<dbReference type="InterPro" id="IPR027417">
    <property type="entry name" value="P-loop_NTPase"/>
</dbReference>
<keyword evidence="1" id="KW-0812">Transmembrane</keyword>
<keyword evidence="4" id="KW-1185">Reference proteome</keyword>
<dbReference type="Proteomes" id="UP001526143">
    <property type="component" value="Unassembled WGS sequence"/>
</dbReference>
<keyword evidence="1" id="KW-0472">Membrane</keyword>
<feature type="transmembrane region" description="Helical" evidence="1">
    <location>
        <begin position="786"/>
        <end position="808"/>
    </location>
</feature>
<sequence length="921" mass="103727">MTCYKYQVGGCLTSDAPSYVQRQADSQLYEALHEGEFCYVLNSRQMGKSSLLVRTRHRLQEEGFICASVDLTNVGCENITPEQWYKGVVGELWYGFKLLGKINLKAWWQEHEDIPLLQRVSRFISEVLLVQFPNKRLFIFIDEVDSIKSLDFSVDDFFALIRFCYNQRAIDPEYNRITFVLFGVTTPSDLIQDLNRTPFNIGKAIELHGFNLDEVQPLVKGLEVQVGNAEAIVKEILAWTKGQPFLTQKLCHLIVNSIQGQKLTISPGTEAFWVESIVRSGIICKWQFQDEPEHLRTIRDRLLSNDKIAGRILGICQQILVEEVPTDDSREQIELLLSGLVVNEQGYLKIKNPIYQAVFNSEWVAKQMDNLRPYVQNFKAWIASKQKDESQLLVDTTLHQALIWAKDKKLSDLDYRFLAASQELAKRGVESDLAAEKRDRQIEREKAQFALQAAKQANQILVDARKTARRHAQKLRLGKGCIGSIALLITGLVILGRFSGILQGMELTMLDRFFQARPKAEIDPYITIIAIDDPDIKQMGEYPLSDRVLVQAIQKLKTYKPTAIGLDLYRDLPVEPGYQELVSLFKTTPNLIGIEKAVGSQIAPPPILAQLGQVGLADQVLDGDGKLRRALLSVRLDNGELRFNLGLKLALRYLEALNITPHPSPNNADQMQLGKAVIVPFQASDGGYVRSDDGGYQILLNYHGTQEQFQTFSFADLLHGRIPQEKVRDRIVLIGSTADSVKDLFQTPYSSRIFGSPKQMAGVTIHANITSQILNSALHGRPMLRVWSQGVDFLWILLCSGVGMALSLRVKSPRTLVVIVIIAASVVWVIAYIAFLHGWWIPIVPSIIGLVVSAITLPIVTNIHLEKIQLRQTVELLVAISKEQPTAGQIAIEYLKQAESQENQVFIQQIISNSFEELNYP</sequence>
<keyword evidence="1" id="KW-1133">Transmembrane helix</keyword>
<dbReference type="SUPFAM" id="SSF52540">
    <property type="entry name" value="P-loop containing nucleoside triphosphate hydrolases"/>
    <property type="match status" value="1"/>
</dbReference>
<evidence type="ECO:0000313" key="4">
    <source>
        <dbReference type="Proteomes" id="UP001526143"/>
    </source>
</evidence>
<gene>
    <name evidence="3" type="ORF">OGM63_23770</name>
</gene>
<reference evidence="3 4" key="1">
    <citation type="submission" date="2022-10" db="EMBL/GenBank/DDBJ databases">
        <title>Identification of biosynthetic pathway for the production of the potent trypsin inhibitor radiosumin.</title>
        <authorList>
            <person name="Fewer D.P."/>
            <person name="Delbaje E."/>
            <person name="Ouyang X."/>
            <person name="Agostino P.D."/>
            <person name="Wahlsten M."/>
            <person name="Jokela J."/>
            <person name="Permi P."/>
            <person name="Haapaniemi E."/>
            <person name="Koistinen H."/>
        </authorList>
    </citation>
    <scope>NUCLEOTIDE SEQUENCE [LARGE SCALE GENOMIC DNA]</scope>
    <source>
        <strain evidence="3 4">NIES-515</strain>
    </source>
</reference>
<dbReference type="Gene3D" id="3.40.50.300">
    <property type="entry name" value="P-loop containing nucleotide triphosphate hydrolases"/>
    <property type="match status" value="1"/>
</dbReference>
<evidence type="ECO:0000256" key="1">
    <source>
        <dbReference type="SAM" id="Phobius"/>
    </source>
</evidence>
<proteinExistence type="predicted"/>
<dbReference type="Pfam" id="PF05226">
    <property type="entry name" value="CHASE2"/>
    <property type="match status" value="1"/>
</dbReference>
<organism evidence="3 4">
    <name type="scientific">Plectonema radiosum NIES-515</name>
    <dbReference type="NCBI Taxonomy" id="2986073"/>
    <lineage>
        <taxon>Bacteria</taxon>
        <taxon>Bacillati</taxon>
        <taxon>Cyanobacteriota</taxon>
        <taxon>Cyanophyceae</taxon>
        <taxon>Oscillatoriophycideae</taxon>
        <taxon>Oscillatoriales</taxon>
        <taxon>Microcoleaceae</taxon>
        <taxon>Plectonema</taxon>
    </lineage>
</organism>
<feature type="transmembrane region" description="Helical" evidence="1">
    <location>
        <begin position="815"/>
        <end position="833"/>
    </location>
</feature>
<dbReference type="InterPro" id="IPR007890">
    <property type="entry name" value="CHASE2"/>
</dbReference>
<feature type="domain" description="CHASE2" evidence="2">
    <location>
        <begin position="502"/>
        <end position="806"/>
    </location>
</feature>
<protein>
    <submittedName>
        <fullName evidence="3">CHASE2 domain-containing protein</fullName>
    </submittedName>
</protein>
<name>A0ABT3B541_9CYAN</name>
<evidence type="ECO:0000313" key="3">
    <source>
        <dbReference type="EMBL" id="MCV3216494.1"/>
    </source>
</evidence>
<dbReference type="Pfam" id="PF14516">
    <property type="entry name" value="AAA_35"/>
    <property type="match status" value="1"/>
</dbReference>
<dbReference type="RefSeq" id="WP_263748148.1">
    <property type="nucleotide sequence ID" value="NZ_JAOWRF010000337.1"/>
</dbReference>
<accession>A0ABT3B541</accession>
<comment type="caution">
    <text evidence="3">The sequence shown here is derived from an EMBL/GenBank/DDBJ whole genome shotgun (WGS) entry which is preliminary data.</text>
</comment>